<evidence type="ECO:0000259" key="5">
    <source>
        <dbReference type="Pfam" id="PF00534"/>
    </source>
</evidence>
<evidence type="ECO:0000259" key="6">
    <source>
        <dbReference type="Pfam" id="PF13439"/>
    </source>
</evidence>
<dbReference type="Proteomes" id="UP000467240">
    <property type="component" value="Unassembled WGS sequence"/>
</dbReference>
<name>A0A7J5BNB8_9MICO</name>
<dbReference type="EMBL" id="WBJZ01000009">
    <property type="protein sequence ID" value="KAB1657350.1"/>
    <property type="molecule type" value="Genomic_DNA"/>
</dbReference>
<dbReference type="OrthoDB" id="9802525at2"/>
<dbReference type="InterPro" id="IPR001296">
    <property type="entry name" value="Glyco_trans_1"/>
</dbReference>
<evidence type="ECO:0000256" key="4">
    <source>
        <dbReference type="SAM" id="MobiDB-lite"/>
    </source>
</evidence>
<feature type="region of interest" description="Disordered" evidence="4">
    <location>
        <begin position="357"/>
        <end position="398"/>
    </location>
</feature>
<organism evidence="7 9">
    <name type="scientific">Pseudoclavibacter chungangensis</name>
    <dbReference type="NCBI Taxonomy" id="587635"/>
    <lineage>
        <taxon>Bacteria</taxon>
        <taxon>Bacillati</taxon>
        <taxon>Actinomycetota</taxon>
        <taxon>Actinomycetes</taxon>
        <taxon>Micrococcales</taxon>
        <taxon>Microbacteriaceae</taxon>
        <taxon>Pseudoclavibacter</taxon>
    </lineage>
</organism>
<evidence type="ECO:0000256" key="2">
    <source>
        <dbReference type="ARBA" id="ARBA00022676"/>
    </source>
</evidence>
<keyword evidence="3 7" id="KW-0808">Transferase</keyword>
<dbReference type="Pfam" id="PF13439">
    <property type="entry name" value="Glyco_transf_4"/>
    <property type="match status" value="1"/>
</dbReference>
<keyword evidence="9" id="KW-1185">Reference proteome</keyword>
<evidence type="ECO:0000256" key="3">
    <source>
        <dbReference type="ARBA" id="ARBA00022679"/>
    </source>
</evidence>
<dbReference type="PANTHER" id="PTHR45947">
    <property type="entry name" value="SULFOQUINOVOSYL TRANSFERASE SQD2"/>
    <property type="match status" value="1"/>
</dbReference>
<evidence type="ECO:0000313" key="8">
    <source>
        <dbReference type="EMBL" id="KAB1657350.1"/>
    </source>
</evidence>
<dbReference type="Pfam" id="PF00534">
    <property type="entry name" value="Glycos_transf_1"/>
    <property type="match status" value="1"/>
</dbReference>
<dbReference type="AlphaFoldDB" id="A0A7J5BNB8"/>
<dbReference type="Gene3D" id="3.40.50.2000">
    <property type="entry name" value="Glycogen Phosphorylase B"/>
    <property type="match status" value="2"/>
</dbReference>
<protein>
    <recommendedName>
        <fullName evidence="1">D-inositol 3-phosphate glycosyltransferase</fullName>
    </recommendedName>
</protein>
<gene>
    <name evidence="8" type="ORF">F8O01_08175</name>
    <name evidence="7" type="ORF">F8O01_15170</name>
</gene>
<dbReference type="GO" id="GO:1901137">
    <property type="term" value="P:carbohydrate derivative biosynthetic process"/>
    <property type="evidence" value="ECO:0007669"/>
    <property type="project" value="UniProtKB-ARBA"/>
</dbReference>
<feature type="domain" description="Glycosyltransferase subfamily 4-like N-terminal" evidence="6">
    <location>
        <begin position="2"/>
        <end position="164"/>
    </location>
</feature>
<sequence length="398" mass="44205">MAGRGHDVHVVVPASSRRHGTGFEDYGGQRVTVHRLPSYRWPPHDWLRFVLPWRARTHCTRILDLVKPDVVHFQSAVVIGRAVAIEAERRGIRLIGTNHLMIENVIEHTLLPNALRPLLARLWWADARKTLLRASAVTTPTRRAAEFLMEVGGLENVLAISCGIRVGDYTAGFGEKPERRVLFVGRVTGEKHIDVLLQAMTRLGDIGARLDVAGGGDLLKHLEHQARSLGLANRATFHGYVSDEELRRLYTESSVFAMPSIAELQSIATMEAMASGLPVVAANAMALPHLVHNGENGYLFEPGDADDLANRLRQVLTMPLSERNELGRESLRLVQMHDIDRTLELFERLYRGEPASAVARDSVNEQDRSLDGAPRTGTIQLPRRDDESGTGAQRDPHS</sequence>
<proteinExistence type="predicted"/>
<comment type="caution">
    <text evidence="7">The sequence shown here is derived from an EMBL/GenBank/DDBJ whole genome shotgun (WGS) entry which is preliminary data.</text>
</comment>
<reference evidence="7 9" key="1">
    <citation type="submission" date="2019-09" db="EMBL/GenBank/DDBJ databases">
        <title>Phylogeny of genus Pseudoclavibacter and closely related genus.</title>
        <authorList>
            <person name="Li Y."/>
        </authorList>
    </citation>
    <scope>NUCLEOTIDE SEQUENCE [LARGE SCALE GENOMIC DNA]</scope>
    <source>
        <strain evidence="7 9">DSM 23821</strain>
    </source>
</reference>
<accession>A0A7J5BNB8</accession>
<keyword evidence="2" id="KW-0328">Glycosyltransferase</keyword>
<dbReference type="SUPFAM" id="SSF53756">
    <property type="entry name" value="UDP-Glycosyltransferase/glycogen phosphorylase"/>
    <property type="match status" value="1"/>
</dbReference>
<dbReference type="EMBL" id="WBJZ01000023">
    <property type="protein sequence ID" value="KAB1653450.1"/>
    <property type="molecule type" value="Genomic_DNA"/>
</dbReference>
<dbReference type="PANTHER" id="PTHR45947:SF3">
    <property type="entry name" value="SULFOQUINOVOSYL TRANSFERASE SQD2"/>
    <property type="match status" value="1"/>
</dbReference>
<evidence type="ECO:0000313" key="9">
    <source>
        <dbReference type="Proteomes" id="UP000467240"/>
    </source>
</evidence>
<evidence type="ECO:0000313" key="7">
    <source>
        <dbReference type="EMBL" id="KAB1653450.1"/>
    </source>
</evidence>
<feature type="domain" description="Glycosyl transferase family 1" evidence="5">
    <location>
        <begin position="177"/>
        <end position="328"/>
    </location>
</feature>
<evidence type="ECO:0000256" key="1">
    <source>
        <dbReference type="ARBA" id="ARBA00021292"/>
    </source>
</evidence>
<dbReference type="InterPro" id="IPR050194">
    <property type="entry name" value="Glycosyltransferase_grp1"/>
</dbReference>
<dbReference type="InterPro" id="IPR028098">
    <property type="entry name" value="Glyco_trans_4-like_N"/>
</dbReference>
<dbReference type="GO" id="GO:0016758">
    <property type="term" value="F:hexosyltransferase activity"/>
    <property type="evidence" value="ECO:0007669"/>
    <property type="project" value="TreeGrafter"/>
</dbReference>